<reference evidence="1 2" key="1">
    <citation type="submission" date="2019-03" db="EMBL/GenBank/DDBJ databases">
        <title>Lake Tanganyika Metagenome-Assembled Genomes (MAGs).</title>
        <authorList>
            <person name="Tran P."/>
        </authorList>
    </citation>
    <scope>NUCLEOTIDE SEQUENCE [LARGE SCALE GENOMIC DNA]</scope>
    <source>
        <strain evidence="1">K_DeepCast_65m_m2_236</strain>
    </source>
</reference>
<name>A0A938BMG5_9BACT</name>
<dbReference type="EMBL" id="VGJX01000166">
    <property type="protein sequence ID" value="MBM3274263.1"/>
    <property type="molecule type" value="Genomic_DNA"/>
</dbReference>
<organism evidence="1 2">
    <name type="scientific">Candidatus Tanganyikabacteria bacterium</name>
    <dbReference type="NCBI Taxonomy" id="2961651"/>
    <lineage>
        <taxon>Bacteria</taxon>
        <taxon>Bacillati</taxon>
        <taxon>Candidatus Sericytochromatia</taxon>
        <taxon>Candidatus Tanganyikabacteria</taxon>
    </lineage>
</organism>
<dbReference type="PROSITE" id="PS51257">
    <property type="entry name" value="PROKAR_LIPOPROTEIN"/>
    <property type="match status" value="1"/>
</dbReference>
<comment type="caution">
    <text evidence="1">The sequence shown here is derived from an EMBL/GenBank/DDBJ whole genome shotgun (WGS) entry which is preliminary data.</text>
</comment>
<evidence type="ECO:0000313" key="1">
    <source>
        <dbReference type="EMBL" id="MBM3274263.1"/>
    </source>
</evidence>
<evidence type="ECO:0008006" key="3">
    <source>
        <dbReference type="Google" id="ProtNLM"/>
    </source>
</evidence>
<dbReference type="Proteomes" id="UP000703893">
    <property type="component" value="Unassembled WGS sequence"/>
</dbReference>
<proteinExistence type="predicted"/>
<gene>
    <name evidence="1" type="ORF">FJZ00_03865</name>
</gene>
<accession>A0A938BMG5</accession>
<dbReference type="AlphaFoldDB" id="A0A938BMG5"/>
<sequence length="220" mass="22982">MRPPASPPVLRGVLLAGCSLLLAGCPWTAAPYVSVKGLIFAARTSESPPLRDSAIDVISLAGTLGKAGAGKALPTGAASVYGYQVLIDAATLPETPTLFKVVLRNPERAPRDGALLSGVVFLYRPHGSGPEVESFDLNLDATSSLAALAIEYRANMDPEGNLGRFDPAKAAQKLDRGLLAFSFLQAYGKFVAGQTHDPPAASLELAQEASEQLPTDLTKL</sequence>
<protein>
    <recommendedName>
        <fullName evidence="3">Lipoprotein</fullName>
    </recommendedName>
</protein>
<evidence type="ECO:0000313" key="2">
    <source>
        <dbReference type="Proteomes" id="UP000703893"/>
    </source>
</evidence>